<comment type="caution">
    <text evidence="3">The sequence shown here is derived from an EMBL/GenBank/DDBJ whole genome shotgun (WGS) entry which is preliminary data.</text>
</comment>
<proteinExistence type="predicted"/>
<keyword evidence="4" id="KW-1185">Reference proteome</keyword>
<dbReference type="Proteomes" id="UP001174315">
    <property type="component" value="Unassembled WGS sequence"/>
</dbReference>
<evidence type="ECO:0000313" key="4">
    <source>
        <dbReference type="Proteomes" id="UP001174315"/>
    </source>
</evidence>
<dbReference type="InterPro" id="IPR013762">
    <property type="entry name" value="Integrase-like_cat_sf"/>
</dbReference>
<name>A0ABT8Q7N6_9GAMM</name>
<protein>
    <submittedName>
        <fullName evidence="3">Site-specific integrase</fullName>
    </submittedName>
</protein>
<dbReference type="PROSITE" id="PS51898">
    <property type="entry name" value="TYR_RECOMBINASE"/>
    <property type="match status" value="1"/>
</dbReference>
<feature type="domain" description="Tyr recombinase" evidence="2">
    <location>
        <begin position="178"/>
        <end position="376"/>
    </location>
</feature>
<dbReference type="CDD" id="cd00397">
    <property type="entry name" value="DNA_BRE_C"/>
    <property type="match status" value="1"/>
</dbReference>
<accession>A0ABT8Q7N6</accession>
<dbReference type="InterPro" id="IPR002104">
    <property type="entry name" value="Integrase_catalytic"/>
</dbReference>
<keyword evidence="1" id="KW-0233">DNA recombination</keyword>
<dbReference type="SUPFAM" id="SSF56349">
    <property type="entry name" value="DNA breaking-rejoining enzymes"/>
    <property type="match status" value="1"/>
</dbReference>
<dbReference type="Pfam" id="PF00589">
    <property type="entry name" value="Phage_integrase"/>
    <property type="match status" value="1"/>
</dbReference>
<evidence type="ECO:0000259" key="2">
    <source>
        <dbReference type="PROSITE" id="PS51898"/>
    </source>
</evidence>
<dbReference type="EMBL" id="JAUKNN010000001">
    <property type="protein sequence ID" value="MDN8667850.1"/>
    <property type="molecule type" value="Genomic_DNA"/>
</dbReference>
<dbReference type="RefSeq" id="WP_301868561.1">
    <property type="nucleotide sequence ID" value="NZ_JAUKNN010000001.1"/>
</dbReference>
<dbReference type="InterPro" id="IPR011010">
    <property type="entry name" value="DNA_brk_join_enz"/>
</dbReference>
<gene>
    <name evidence="3" type="ORF">Q0S36_00700</name>
</gene>
<evidence type="ECO:0000256" key="1">
    <source>
        <dbReference type="ARBA" id="ARBA00023172"/>
    </source>
</evidence>
<evidence type="ECO:0000313" key="3">
    <source>
        <dbReference type="EMBL" id="MDN8667850.1"/>
    </source>
</evidence>
<sequence>MDLFREQLPSSDSKIIRDVVAKLPALPSLVRYHDDFDDTQRSIRNLAECSKVDIHYNGRAISLSFEHSSEDFATLMKHVLVLMLGKDLGPGTALDYLSSGKKIDAEMVSRLLAAGPLGISSVWVPFLALNHPRHTYNCAKATLHLLAKYRVNGWSEIYEDVLAALPLPFYDKYAVVRSGDAFLSVDAEAAIVRFLDEVADECSSRPLAEEVLQDAAMLLCAYQFGMRPVQIAMLTFRDVRIRLDRTERPGSVHLTFRMVKQRGKSAVRSLLRRVKLEWVPIFASLRDQAHSRGIDPGQRVFGVQSSHEAGRRIALVLRRLIGGSETAYALRHTAAQRLVDAGASHEELAEFLGHTDSTTALVYYETSSNQAERVNRALGISDIYQRVARIAHSRFIAPEDLAQLKGDQQIAGVPHGVVIAGIGGCASGQPACPFNPIMSCYGCRKFMPVQDIGMHSKVLADLRGIVRFFHSSSRSDSVSPAYLQLERTIAEVQAVVVELKGTAS</sequence>
<reference evidence="3" key="1">
    <citation type="submission" date="2023-07" db="EMBL/GenBank/DDBJ databases">
        <title>Stenotrophomonas isolates from soil.</title>
        <authorList>
            <person name="Sharma V."/>
            <person name="Zur-Pinska J."/>
            <person name="Hay A.G."/>
        </authorList>
    </citation>
    <scope>NUCLEOTIDE SEQUENCE</scope>
    <source>
        <strain evidence="3">C2</strain>
    </source>
</reference>
<dbReference type="Gene3D" id="1.10.443.10">
    <property type="entry name" value="Intergrase catalytic core"/>
    <property type="match status" value="1"/>
</dbReference>
<organism evidence="3 4">
    <name type="scientific">Stenotrophomonas indicatrix</name>
    <dbReference type="NCBI Taxonomy" id="2045451"/>
    <lineage>
        <taxon>Bacteria</taxon>
        <taxon>Pseudomonadati</taxon>
        <taxon>Pseudomonadota</taxon>
        <taxon>Gammaproteobacteria</taxon>
        <taxon>Lysobacterales</taxon>
        <taxon>Lysobacteraceae</taxon>
        <taxon>Stenotrophomonas</taxon>
    </lineage>
</organism>